<dbReference type="AlphaFoldDB" id="A0A9P8GHZ4"/>
<evidence type="ECO:0000256" key="5">
    <source>
        <dbReference type="ARBA" id="ARBA00022771"/>
    </source>
</evidence>
<dbReference type="Gene3D" id="3.30.160.60">
    <property type="entry name" value="Classic Zinc Finger"/>
    <property type="match status" value="2"/>
</dbReference>
<dbReference type="GO" id="GO:0008270">
    <property type="term" value="F:zinc ion binding"/>
    <property type="evidence" value="ECO:0007669"/>
    <property type="project" value="UniProtKB-KW"/>
</dbReference>
<feature type="region of interest" description="Disordered" evidence="10">
    <location>
        <begin position="1"/>
        <end position="26"/>
    </location>
</feature>
<keyword evidence="3" id="KW-0479">Metal-binding</keyword>
<dbReference type="InterPro" id="IPR036236">
    <property type="entry name" value="Znf_C2H2_sf"/>
</dbReference>
<evidence type="ECO:0000256" key="6">
    <source>
        <dbReference type="ARBA" id="ARBA00022833"/>
    </source>
</evidence>
<name>A0A9P8GHZ4_AURME</name>
<feature type="domain" description="C2H2-type" evidence="11">
    <location>
        <begin position="150"/>
        <end position="175"/>
    </location>
</feature>
<evidence type="ECO:0000256" key="10">
    <source>
        <dbReference type="SAM" id="MobiDB-lite"/>
    </source>
</evidence>
<feature type="region of interest" description="Disordered" evidence="10">
    <location>
        <begin position="42"/>
        <end position="80"/>
    </location>
</feature>
<evidence type="ECO:0000313" key="13">
    <source>
        <dbReference type="Proteomes" id="UP000767238"/>
    </source>
</evidence>
<keyword evidence="4" id="KW-0677">Repeat</keyword>
<dbReference type="PANTHER" id="PTHR47257">
    <property type="entry name" value="PH-RESPONSE TRANSCRIPTION FACTOR PACC/RIM101"/>
    <property type="match status" value="1"/>
</dbReference>
<protein>
    <recommendedName>
        <fullName evidence="11">C2H2-type domain-containing protein</fullName>
    </recommendedName>
</protein>
<feature type="non-terminal residue" evidence="12">
    <location>
        <position position="1"/>
    </location>
</feature>
<dbReference type="SUPFAM" id="SSF57667">
    <property type="entry name" value="beta-beta-alpha zinc fingers"/>
    <property type="match status" value="1"/>
</dbReference>
<dbReference type="InterPro" id="IPR013087">
    <property type="entry name" value="Znf_C2H2_type"/>
</dbReference>
<sequence length="175" mass="19748">MIPSADTTALPEPPEHDTRDELHSEPETIKIAGWTCVNTRLVATTAPDHTPSETSQKDDDGDEEMTTTASTKSDTDESRDCEWEGCDKTFTGFNAPTLLYLHLINDHVAKPQDTQSFDPKCHWKFCPYSGKARRLLLSHVMVHVPDYKPIICDGCDRAFQRESNLRVHKKTCKDS</sequence>
<evidence type="ECO:0000256" key="9">
    <source>
        <dbReference type="PROSITE-ProRule" id="PRU00042"/>
    </source>
</evidence>
<comment type="subcellular location">
    <subcellularLocation>
        <location evidence="1">Nucleus</location>
    </subcellularLocation>
</comment>
<evidence type="ECO:0000256" key="4">
    <source>
        <dbReference type="ARBA" id="ARBA00022737"/>
    </source>
</evidence>
<keyword evidence="5 9" id="KW-0863">Zinc-finger</keyword>
<dbReference type="OrthoDB" id="8922241at2759"/>
<keyword evidence="6" id="KW-0862">Zinc</keyword>
<reference evidence="12" key="1">
    <citation type="journal article" date="2021" name="J Fungi (Basel)">
        <title>Virulence traits and population genomics of the black yeast Aureobasidium melanogenum.</title>
        <authorList>
            <person name="Cernosa A."/>
            <person name="Sun X."/>
            <person name="Gostincar C."/>
            <person name="Fang C."/>
            <person name="Gunde-Cimerman N."/>
            <person name="Song Z."/>
        </authorList>
    </citation>
    <scope>NUCLEOTIDE SEQUENCE</scope>
    <source>
        <strain evidence="12">EXF-8016</strain>
    </source>
</reference>
<dbReference type="PANTHER" id="PTHR47257:SF1">
    <property type="entry name" value="PH-RESPONSE TRANSCRIPTION FACTOR PACC_RIM101"/>
    <property type="match status" value="1"/>
</dbReference>
<dbReference type="Proteomes" id="UP000767238">
    <property type="component" value="Unassembled WGS sequence"/>
</dbReference>
<gene>
    <name evidence="12" type="ORF">KCV03_g4683</name>
</gene>
<dbReference type="EMBL" id="JAHFYH010000028">
    <property type="protein sequence ID" value="KAH0222304.1"/>
    <property type="molecule type" value="Genomic_DNA"/>
</dbReference>
<evidence type="ECO:0000256" key="3">
    <source>
        <dbReference type="ARBA" id="ARBA00022723"/>
    </source>
</evidence>
<keyword evidence="2" id="KW-0678">Repressor</keyword>
<evidence type="ECO:0000259" key="11">
    <source>
        <dbReference type="PROSITE" id="PS50157"/>
    </source>
</evidence>
<feature type="compositionally biased region" description="Basic and acidic residues" evidence="10">
    <location>
        <begin position="13"/>
        <end position="26"/>
    </location>
</feature>
<keyword evidence="7" id="KW-0539">Nucleus</keyword>
<evidence type="ECO:0000256" key="7">
    <source>
        <dbReference type="ARBA" id="ARBA00023242"/>
    </source>
</evidence>
<dbReference type="GO" id="GO:0005634">
    <property type="term" value="C:nucleus"/>
    <property type="evidence" value="ECO:0007669"/>
    <property type="project" value="UniProtKB-SubCell"/>
</dbReference>
<evidence type="ECO:0000256" key="8">
    <source>
        <dbReference type="ARBA" id="ARBA00038089"/>
    </source>
</evidence>
<dbReference type="PROSITE" id="PS50157">
    <property type="entry name" value="ZINC_FINGER_C2H2_2"/>
    <property type="match status" value="1"/>
</dbReference>
<comment type="caution">
    <text evidence="12">The sequence shown here is derived from an EMBL/GenBank/DDBJ whole genome shotgun (WGS) entry which is preliminary data.</text>
</comment>
<dbReference type="InterPro" id="IPR050806">
    <property type="entry name" value="pacC/RIM101"/>
</dbReference>
<reference evidence="12" key="2">
    <citation type="submission" date="2021-08" db="EMBL/GenBank/DDBJ databases">
        <authorList>
            <person name="Gostincar C."/>
            <person name="Sun X."/>
            <person name="Song Z."/>
            <person name="Gunde-Cimerman N."/>
        </authorList>
    </citation>
    <scope>NUCLEOTIDE SEQUENCE</scope>
    <source>
        <strain evidence="12">EXF-8016</strain>
    </source>
</reference>
<organism evidence="12 13">
    <name type="scientific">Aureobasidium melanogenum</name>
    <name type="common">Aureobasidium pullulans var. melanogenum</name>
    <dbReference type="NCBI Taxonomy" id="46634"/>
    <lineage>
        <taxon>Eukaryota</taxon>
        <taxon>Fungi</taxon>
        <taxon>Dikarya</taxon>
        <taxon>Ascomycota</taxon>
        <taxon>Pezizomycotina</taxon>
        <taxon>Dothideomycetes</taxon>
        <taxon>Dothideomycetidae</taxon>
        <taxon>Dothideales</taxon>
        <taxon>Saccotheciaceae</taxon>
        <taxon>Aureobasidium</taxon>
    </lineage>
</organism>
<evidence type="ECO:0000256" key="1">
    <source>
        <dbReference type="ARBA" id="ARBA00004123"/>
    </source>
</evidence>
<proteinExistence type="inferred from homology"/>
<evidence type="ECO:0000313" key="12">
    <source>
        <dbReference type="EMBL" id="KAH0222304.1"/>
    </source>
</evidence>
<evidence type="ECO:0000256" key="2">
    <source>
        <dbReference type="ARBA" id="ARBA00022491"/>
    </source>
</evidence>
<comment type="similarity">
    <text evidence="8">Belongs to the pacC/RIM101 family.</text>
</comment>
<accession>A0A9P8GHZ4</accession>